<proteinExistence type="predicted"/>
<sequence length="84" mass="9357">MKIEIPEEPTHMVTAIVAYAGIAKRLHVELEKHAETAGIDLEAIKSDLLNQAKKTVPHGDFAKDEVGLYHTMFEAIDTIFKPTK</sequence>
<protein>
    <recommendedName>
        <fullName evidence="3">DUF1843 domain-containing protein</fullName>
    </recommendedName>
</protein>
<evidence type="ECO:0000313" key="2">
    <source>
        <dbReference type="Proteomes" id="UP001209803"/>
    </source>
</evidence>
<gene>
    <name evidence="1" type="ORF">K1718_10685</name>
</gene>
<organism evidence="1 2">
    <name type="scientific">Roseibium porphyridii</name>
    <dbReference type="NCBI Taxonomy" id="2866279"/>
    <lineage>
        <taxon>Bacteria</taxon>
        <taxon>Pseudomonadati</taxon>
        <taxon>Pseudomonadota</taxon>
        <taxon>Alphaproteobacteria</taxon>
        <taxon>Hyphomicrobiales</taxon>
        <taxon>Stappiaceae</taxon>
        <taxon>Roseibium</taxon>
    </lineage>
</organism>
<evidence type="ECO:0008006" key="3">
    <source>
        <dbReference type="Google" id="ProtNLM"/>
    </source>
</evidence>
<reference evidence="1 2" key="1">
    <citation type="submission" date="2023-03" db="EMBL/GenBank/DDBJ databases">
        <title>Roseibium porphyridii sp. nov. and Roseibium rhodosorbium sp. nov. isolated from marine algae, Porphyridium cruentum and Rhodosorus marinus, respectively.</title>
        <authorList>
            <person name="Lee M.W."/>
            <person name="Choi B.J."/>
            <person name="Lee J.K."/>
            <person name="Choi D.G."/>
            <person name="Baek J.H."/>
            <person name="Bayburt H."/>
            <person name="Kim J.M."/>
            <person name="Han D.M."/>
            <person name="Kim K.H."/>
            <person name="Jeon C.O."/>
        </authorList>
    </citation>
    <scope>NUCLEOTIDE SEQUENCE [LARGE SCALE GENOMIC DNA]</scope>
    <source>
        <strain evidence="1 2">KMA01</strain>
    </source>
</reference>
<dbReference type="EMBL" id="CP120863">
    <property type="protein sequence ID" value="WFE91800.1"/>
    <property type="molecule type" value="Genomic_DNA"/>
</dbReference>
<accession>A0ABY8FD73</accession>
<name>A0ABY8FD73_9HYPH</name>
<evidence type="ECO:0000313" key="1">
    <source>
        <dbReference type="EMBL" id="WFE91800.1"/>
    </source>
</evidence>
<dbReference type="Proteomes" id="UP001209803">
    <property type="component" value="Chromosome"/>
</dbReference>
<keyword evidence="2" id="KW-1185">Reference proteome</keyword>
<dbReference type="RefSeq" id="WP_152500907.1">
    <property type="nucleotide sequence ID" value="NZ_CP120863.1"/>
</dbReference>